<proteinExistence type="predicted"/>
<organism evidence="8 9">
    <name type="scientific">Pigmentiphaga aceris</name>
    <dbReference type="NCBI Taxonomy" id="1940612"/>
    <lineage>
        <taxon>Bacteria</taxon>
        <taxon>Pseudomonadati</taxon>
        <taxon>Pseudomonadota</taxon>
        <taxon>Betaproteobacteria</taxon>
        <taxon>Burkholderiales</taxon>
        <taxon>Alcaligenaceae</taxon>
        <taxon>Pigmentiphaga</taxon>
    </lineage>
</organism>
<evidence type="ECO:0000256" key="2">
    <source>
        <dbReference type="ARBA" id="ARBA00022475"/>
    </source>
</evidence>
<dbReference type="PANTHER" id="PTHR43124">
    <property type="entry name" value="PURINE EFFLUX PUMP PBUE"/>
    <property type="match status" value="1"/>
</dbReference>
<feature type="transmembrane region" description="Helical" evidence="6">
    <location>
        <begin position="332"/>
        <end position="353"/>
    </location>
</feature>
<dbReference type="InterPro" id="IPR036259">
    <property type="entry name" value="MFS_trans_sf"/>
</dbReference>
<evidence type="ECO:0000259" key="7">
    <source>
        <dbReference type="PROSITE" id="PS50850"/>
    </source>
</evidence>
<feature type="transmembrane region" description="Helical" evidence="6">
    <location>
        <begin position="163"/>
        <end position="185"/>
    </location>
</feature>
<dbReference type="EMBL" id="CP043046">
    <property type="protein sequence ID" value="QEI09571.1"/>
    <property type="molecule type" value="Genomic_DNA"/>
</dbReference>
<accession>A0A5C0B8I3</accession>
<dbReference type="GO" id="GO:0005886">
    <property type="term" value="C:plasma membrane"/>
    <property type="evidence" value="ECO:0007669"/>
    <property type="project" value="UniProtKB-SubCell"/>
</dbReference>
<dbReference type="KEGG" id="pacr:FXN63_26150"/>
<dbReference type="SUPFAM" id="SSF103473">
    <property type="entry name" value="MFS general substrate transporter"/>
    <property type="match status" value="1"/>
</dbReference>
<evidence type="ECO:0000256" key="3">
    <source>
        <dbReference type="ARBA" id="ARBA00022692"/>
    </source>
</evidence>
<feature type="transmembrane region" description="Helical" evidence="6">
    <location>
        <begin position="275"/>
        <end position="293"/>
    </location>
</feature>
<feature type="transmembrane region" description="Helical" evidence="6">
    <location>
        <begin position="102"/>
        <end position="123"/>
    </location>
</feature>
<evidence type="ECO:0000313" key="8">
    <source>
        <dbReference type="EMBL" id="QEI09571.1"/>
    </source>
</evidence>
<dbReference type="GO" id="GO:0022857">
    <property type="term" value="F:transmembrane transporter activity"/>
    <property type="evidence" value="ECO:0007669"/>
    <property type="project" value="InterPro"/>
</dbReference>
<evidence type="ECO:0000256" key="6">
    <source>
        <dbReference type="SAM" id="Phobius"/>
    </source>
</evidence>
<evidence type="ECO:0000256" key="5">
    <source>
        <dbReference type="ARBA" id="ARBA00023136"/>
    </source>
</evidence>
<dbReference type="PANTHER" id="PTHR43124:SF3">
    <property type="entry name" value="CHLORAMPHENICOL EFFLUX PUMP RV0191"/>
    <property type="match status" value="1"/>
</dbReference>
<comment type="subcellular location">
    <subcellularLocation>
        <location evidence="1">Cell membrane</location>
        <topology evidence="1">Multi-pass membrane protein</topology>
    </subcellularLocation>
</comment>
<gene>
    <name evidence="8" type="ORF">FXN63_26150</name>
</gene>
<keyword evidence="5 6" id="KW-0472">Membrane</keyword>
<dbReference type="InterPro" id="IPR011701">
    <property type="entry name" value="MFS"/>
</dbReference>
<evidence type="ECO:0000313" key="9">
    <source>
        <dbReference type="Proteomes" id="UP000325161"/>
    </source>
</evidence>
<name>A0A5C0B8I3_9BURK</name>
<keyword evidence="3 6" id="KW-0812">Transmembrane</keyword>
<keyword evidence="4 6" id="KW-1133">Transmembrane helix</keyword>
<keyword evidence="9" id="KW-1185">Reference proteome</keyword>
<feature type="transmembrane region" description="Helical" evidence="6">
    <location>
        <begin position="206"/>
        <end position="224"/>
    </location>
</feature>
<evidence type="ECO:0000256" key="4">
    <source>
        <dbReference type="ARBA" id="ARBA00022989"/>
    </source>
</evidence>
<feature type="transmembrane region" description="Helical" evidence="6">
    <location>
        <begin position="244"/>
        <end position="263"/>
    </location>
</feature>
<feature type="transmembrane region" description="Helical" evidence="6">
    <location>
        <begin position="299"/>
        <end position="320"/>
    </location>
</feature>
<evidence type="ECO:0000256" key="1">
    <source>
        <dbReference type="ARBA" id="ARBA00004651"/>
    </source>
</evidence>
<dbReference type="Gene3D" id="1.20.1250.20">
    <property type="entry name" value="MFS general substrate transporter like domains"/>
    <property type="match status" value="1"/>
</dbReference>
<dbReference type="Proteomes" id="UP000325161">
    <property type="component" value="Chromosome"/>
</dbReference>
<feature type="domain" description="Major facilitator superfamily (MFS) profile" evidence="7">
    <location>
        <begin position="11"/>
        <end position="385"/>
    </location>
</feature>
<dbReference type="CDD" id="cd17324">
    <property type="entry name" value="MFS_NepI_like"/>
    <property type="match status" value="1"/>
</dbReference>
<dbReference type="InterPro" id="IPR050189">
    <property type="entry name" value="MFS_Efflux_Transporters"/>
</dbReference>
<feature type="transmembrane region" description="Helical" evidence="6">
    <location>
        <begin position="45"/>
        <end position="68"/>
    </location>
</feature>
<sequence>MPVAAPAAWLAVASLAISTFASVTTEFLPVGLLTNIAAGLGVTEGTAGLMITMPAVMAALMGPLLIVLSGRLDRRTVVLVLSALLVVSNVLAAVAPNFATMLIARVMLGIVVGGFWTFAPSVVARLVPEHLMPRAMSYVLAGISLATVAGVPAGALLGDLAGWRMAFVVAAVVAAVVLVMQLRLLPRMPAERAIPARDLLVPLTRPASRAVLGVGLLLITGHFVGYTYLRPMLDQIFGLSPSHITAMLLVFGVAGLAGTFLGGRLVGRSLRGTPLLAAAAIAVSLLFATTFGGGLTGAVIVSALWGAAFGLVPVAMTTWMQKALPDASEAGQALLVVTFQVSISSGAFVGGLIADASGVAGTLRLGAALAIAAGAVILVLARKRRTVVQAVDAVDPAEHPACPAR</sequence>
<protein>
    <submittedName>
        <fullName evidence="8">MFS transporter</fullName>
    </submittedName>
</protein>
<dbReference type="OrthoDB" id="9812189at2"/>
<keyword evidence="2" id="KW-1003">Cell membrane</keyword>
<dbReference type="Pfam" id="PF07690">
    <property type="entry name" value="MFS_1"/>
    <property type="match status" value="1"/>
</dbReference>
<feature type="transmembrane region" description="Helical" evidence="6">
    <location>
        <begin position="77"/>
        <end position="96"/>
    </location>
</feature>
<dbReference type="InterPro" id="IPR020846">
    <property type="entry name" value="MFS_dom"/>
</dbReference>
<feature type="transmembrane region" description="Helical" evidence="6">
    <location>
        <begin position="135"/>
        <end position="157"/>
    </location>
</feature>
<reference evidence="8 9" key="1">
    <citation type="submission" date="2019-08" db="EMBL/GenBank/DDBJ databases">
        <title>Amphibian skin-associated Pigmentiphaga: genome sequence and occurrence across geography and hosts.</title>
        <authorList>
            <person name="Bletz M.C."/>
            <person name="Bunk B."/>
            <person name="Sproeer C."/>
            <person name="Biwer P."/>
            <person name="Reiter S."/>
            <person name="Rabemananjara F.C.E."/>
            <person name="Schulz S."/>
            <person name="Overmann J."/>
            <person name="Vences M."/>
        </authorList>
    </citation>
    <scope>NUCLEOTIDE SEQUENCE [LARGE SCALE GENOMIC DNA]</scope>
    <source>
        <strain evidence="8 9">Mada1488</strain>
    </source>
</reference>
<feature type="transmembrane region" description="Helical" evidence="6">
    <location>
        <begin position="359"/>
        <end position="381"/>
    </location>
</feature>
<dbReference type="AlphaFoldDB" id="A0A5C0B8I3"/>
<dbReference type="PROSITE" id="PS50850">
    <property type="entry name" value="MFS"/>
    <property type="match status" value="1"/>
</dbReference>